<evidence type="ECO:0000259" key="1">
    <source>
        <dbReference type="Pfam" id="PF17667"/>
    </source>
</evidence>
<dbReference type="AlphaFoldDB" id="A0AAD7G0N1"/>
<organism evidence="3 4">
    <name type="scientific">Roridomyces roridus</name>
    <dbReference type="NCBI Taxonomy" id="1738132"/>
    <lineage>
        <taxon>Eukaryota</taxon>
        <taxon>Fungi</taxon>
        <taxon>Dikarya</taxon>
        <taxon>Basidiomycota</taxon>
        <taxon>Agaricomycotina</taxon>
        <taxon>Agaricomycetes</taxon>
        <taxon>Agaricomycetidae</taxon>
        <taxon>Agaricales</taxon>
        <taxon>Marasmiineae</taxon>
        <taxon>Mycenaceae</taxon>
        <taxon>Roridomyces</taxon>
    </lineage>
</organism>
<feature type="domain" description="Fungal-type protein kinase" evidence="1">
    <location>
        <begin position="7"/>
        <end position="69"/>
    </location>
</feature>
<gene>
    <name evidence="3" type="ORF">FB45DRAFT_886025</name>
    <name evidence="2" type="ORF">FB45DRAFT_937327</name>
</gene>
<evidence type="ECO:0000313" key="4">
    <source>
        <dbReference type="Proteomes" id="UP001221142"/>
    </source>
</evidence>
<dbReference type="Proteomes" id="UP001221142">
    <property type="component" value="Unassembled WGS sequence"/>
</dbReference>
<dbReference type="InterPro" id="IPR011009">
    <property type="entry name" value="Kinase-like_dom_sf"/>
</dbReference>
<accession>A0AAD7G0N1</accession>
<dbReference type="Pfam" id="PF17667">
    <property type="entry name" value="Pkinase_fungal"/>
    <property type="match status" value="1"/>
</dbReference>
<dbReference type="InterPro" id="IPR040976">
    <property type="entry name" value="Pkinase_fungal"/>
</dbReference>
<dbReference type="Gene3D" id="1.10.510.10">
    <property type="entry name" value="Transferase(Phosphotransferase) domain 1"/>
    <property type="match status" value="1"/>
</dbReference>
<dbReference type="EMBL" id="JARKIF010000027">
    <property type="protein sequence ID" value="KAJ7613916.1"/>
    <property type="molecule type" value="Genomic_DNA"/>
</dbReference>
<sequence>MYRRIDGEIHGVLNDFDLSQFLDDSCGSTSDERTGTTSFMALDLLDTERPPKHLPRHDLESFMYVLVFLVCDIADARLRRWDDLEMDQAHNFKFRTLCKGFPPPRHGFGRFAKWTFQLRNLFARAVDARFDAETIMWLNRGEEAHEKVQELPEVDNETLGGRVTFDTFAAALCQLYGMFSFIFPRKNLLMQLSESTHCLRMRVSGSSLNGGLVLFILSFQAI</sequence>
<proteinExistence type="predicted"/>
<protein>
    <recommendedName>
        <fullName evidence="1">Fungal-type protein kinase domain-containing protein</fullName>
    </recommendedName>
</protein>
<evidence type="ECO:0000313" key="3">
    <source>
        <dbReference type="EMBL" id="KAJ7649800.1"/>
    </source>
</evidence>
<comment type="caution">
    <text evidence="3">The sequence shown here is derived from an EMBL/GenBank/DDBJ whole genome shotgun (WGS) entry which is preliminary data.</text>
</comment>
<reference evidence="3" key="1">
    <citation type="submission" date="2023-03" db="EMBL/GenBank/DDBJ databases">
        <title>Massive genome expansion in bonnet fungi (Mycena s.s.) driven by repeated elements and novel gene families across ecological guilds.</title>
        <authorList>
            <consortium name="Lawrence Berkeley National Laboratory"/>
            <person name="Harder C.B."/>
            <person name="Miyauchi S."/>
            <person name="Viragh M."/>
            <person name="Kuo A."/>
            <person name="Thoen E."/>
            <person name="Andreopoulos B."/>
            <person name="Lu D."/>
            <person name="Skrede I."/>
            <person name="Drula E."/>
            <person name="Henrissat B."/>
            <person name="Morin E."/>
            <person name="Kohler A."/>
            <person name="Barry K."/>
            <person name="LaButti K."/>
            <person name="Morin E."/>
            <person name="Salamov A."/>
            <person name="Lipzen A."/>
            <person name="Mereny Z."/>
            <person name="Hegedus B."/>
            <person name="Baldrian P."/>
            <person name="Stursova M."/>
            <person name="Weitz H."/>
            <person name="Taylor A."/>
            <person name="Grigoriev I.V."/>
            <person name="Nagy L.G."/>
            <person name="Martin F."/>
            <person name="Kauserud H."/>
        </authorList>
    </citation>
    <scope>NUCLEOTIDE SEQUENCE</scope>
    <source>
        <strain evidence="3">9284</strain>
    </source>
</reference>
<evidence type="ECO:0000313" key="2">
    <source>
        <dbReference type="EMBL" id="KAJ7613916.1"/>
    </source>
</evidence>
<dbReference type="SUPFAM" id="SSF56112">
    <property type="entry name" value="Protein kinase-like (PK-like)"/>
    <property type="match status" value="1"/>
</dbReference>
<keyword evidence="4" id="KW-1185">Reference proteome</keyword>
<name>A0AAD7G0N1_9AGAR</name>
<dbReference type="EMBL" id="JARKIF010000001">
    <property type="protein sequence ID" value="KAJ7649800.1"/>
    <property type="molecule type" value="Genomic_DNA"/>
</dbReference>